<dbReference type="RefSeq" id="WP_014704870.1">
    <property type="nucleotide sequence ID" value="NC_017856.1"/>
</dbReference>
<dbReference type="EMBL" id="CP003380">
    <property type="protein sequence ID" value="AFJ03451.1"/>
    <property type="molecule type" value="Genomic_DNA"/>
</dbReference>
<dbReference type="HOGENOM" id="CLU_3027086_0_0_6"/>
<evidence type="ECO:0000313" key="1">
    <source>
        <dbReference type="EMBL" id="AFJ03451.1"/>
    </source>
</evidence>
<accession>I1YKK8</accession>
<organism evidence="1 2">
    <name type="scientific">Methylophaga frappieri (strain ATCC BAA-2434 / DSM 25690 / JAM7)</name>
    <dbReference type="NCBI Taxonomy" id="754477"/>
    <lineage>
        <taxon>Bacteria</taxon>
        <taxon>Pseudomonadati</taxon>
        <taxon>Pseudomonadota</taxon>
        <taxon>Gammaproteobacteria</taxon>
        <taxon>Thiotrichales</taxon>
        <taxon>Piscirickettsiaceae</taxon>
        <taxon>Methylophaga</taxon>
    </lineage>
</organism>
<keyword evidence="2" id="KW-1185">Reference proteome</keyword>
<gene>
    <name evidence="1" type="ordered locus">Q7C_2317</name>
</gene>
<reference evidence="1 2" key="1">
    <citation type="journal article" date="2012" name="J. Bacteriol.">
        <title>Complete genome sequences of Methylophaga sp. strain JAM1 and Methylophaga sp. strain JAM7.</title>
        <authorList>
            <person name="Villeneuve C."/>
            <person name="Martineau C."/>
            <person name="Mauffrey F."/>
            <person name="Villemur R."/>
        </authorList>
    </citation>
    <scope>NUCLEOTIDE SEQUENCE [LARGE SCALE GENOMIC DNA]</scope>
    <source>
        <strain evidence="1 2">JAM7</strain>
    </source>
</reference>
<evidence type="ECO:0000313" key="2">
    <source>
        <dbReference type="Proteomes" id="UP000009145"/>
    </source>
</evidence>
<dbReference type="AlphaFoldDB" id="I1YKK8"/>
<sequence>MARLRFPHVYGTNSHDEFITGDNQITFGYAGNDSFTSYSYTDYNFMVGGKGDDHY</sequence>
<name>I1YKK8_METFJ</name>
<dbReference type="STRING" id="754477.Q7C_2317"/>
<protein>
    <submittedName>
        <fullName evidence="1">Uncharacterized protein</fullName>
    </submittedName>
</protein>
<dbReference type="Proteomes" id="UP000009145">
    <property type="component" value="Chromosome"/>
</dbReference>
<dbReference type="KEGG" id="mec:Q7C_2317"/>
<proteinExistence type="predicted"/>
<dbReference type="PATRIC" id="fig|754477.3.peg.2284"/>